<organism evidence="1 2">
    <name type="scientific">Streptacidiphilus fuscans</name>
    <dbReference type="NCBI Taxonomy" id="2789292"/>
    <lineage>
        <taxon>Bacteria</taxon>
        <taxon>Bacillati</taxon>
        <taxon>Actinomycetota</taxon>
        <taxon>Actinomycetes</taxon>
        <taxon>Kitasatosporales</taxon>
        <taxon>Streptomycetaceae</taxon>
        <taxon>Streptacidiphilus</taxon>
    </lineage>
</organism>
<dbReference type="Proteomes" id="UP000657385">
    <property type="component" value="Unassembled WGS sequence"/>
</dbReference>
<comment type="caution">
    <text evidence="1">The sequence shown here is derived from an EMBL/GenBank/DDBJ whole genome shotgun (WGS) entry which is preliminary data.</text>
</comment>
<protein>
    <submittedName>
        <fullName evidence="1">Uncharacterized protein</fullName>
    </submittedName>
</protein>
<evidence type="ECO:0000313" key="2">
    <source>
        <dbReference type="Proteomes" id="UP000657385"/>
    </source>
</evidence>
<keyword evidence="2" id="KW-1185">Reference proteome</keyword>
<gene>
    <name evidence="1" type="ORF">I2501_27520</name>
</gene>
<reference evidence="1" key="1">
    <citation type="submission" date="2020-11" db="EMBL/GenBank/DDBJ databases">
        <title>Isolation and identification of active actinomycetes.</title>
        <authorList>
            <person name="Yu B."/>
        </authorList>
    </citation>
    <scope>NUCLEOTIDE SEQUENCE</scope>
    <source>
        <strain evidence="1">NEAU-YB345</strain>
    </source>
</reference>
<evidence type="ECO:0000313" key="1">
    <source>
        <dbReference type="EMBL" id="MBF9071779.1"/>
    </source>
</evidence>
<accession>A0A931FIH0</accession>
<proteinExistence type="predicted"/>
<name>A0A931FIH0_9ACTN</name>
<sequence>MIGSITRLWDPAEAVAHALAPGDDPQPRAVAGSPDVLPAHCGAGRAADLAGALAQPLLDSARRPAPSDRLVWSCTVQQSPGEAALTDEQWARVALRVLAAAGLLTRTDPSTGCPWVAIRTRDPHRLVVLATLIRPDGSRPDLDHTATRVRAVLQLLTFSPQLTRAAAPSAPPAWARTGTRRSR</sequence>
<dbReference type="EMBL" id="JADPRT010000013">
    <property type="protein sequence ID" value="MBF9071779.1"/>
    <property type="molecule type" value="Genomic_DNA"/>
</dbReference>
<dbReference type="AlphaFoldDB" id="A0A931FIH0"/>